<keyword evidence="3" id="KW-1185">Reference proteome</keyword>
<dbReference type="EMBL" id="MKKU01000140">
    <property type="protein sequence ID" value="RNF22250.1"/>
    <property type="molecule type" value="Genomic_DNA"/>
</dbReference>
<protein>
    <submittedName>
        <fullName evidence="2">Uncharacterized protein</fullName>
    </submittedName>
</protein>
<evidence type="ECO:0000313" key="3">
    <source>
        <dbReference type="Proteomes" id="UP000284403"/>
    </source>
</evidence>
<feature type="compositionally biased region" description="Basic and acidic residues" evidence="1">
    <location>
        <begin position="65"/>
        <end position="74"/>
    </location>
</feature>
<dbReference type="RefSeq" id="XP_029229798.1">
    <property type="nucleotide sequence ID" value="XM_029370104.1"/>
</dbReference>
<name>A0A422PWY4_9TRYP</name>
<dbReference type="Proteomes" id="UP000284403">
    <property type="component" value="Unassembled WGS sequence"/>
</dbReference>
<organism evidence="2 3">
    <name type="scientific">Trypanosoma conorhini</name>
    <dbReference type="NCBI Taxonomy" id="83891"/>
    <lineage>
        <taxon>Eukaryota</taxon>
        <taxon>Discoba</taxon>
        <taxon>Euglenozoa</taxon>
        <taxon>Kinetoplastea</taxon>
        <taxon>Metakinetoplastina</taxon>
        <taxon>Trypanosomatida</taxon>
        <taxon>Trypanosomatidae</taxon>
        <taxon>Trypanosoma</taxon>
    </lineage>
</organism>
<gene>
    <name evidence="2" type="ORF">Tco025E_03182</name>
</gene>
<accession>A0A422PWY4</accession>
<feature type="region of interest" description="Disordered" evidence="1">
    <location>
        <begin position="53"/>
        <end position="74"/>
    </location>
</feature>
<evidence type="ECO:0000313" key="2">
    <source>
        <dbReference type="EMBL" id="RNF22250.1"/>
    </source>
</evidence>
<dbReference type="GeneID" id="40316793"/>
<evidence type="ECO:0000256" key="1">
    <source>
        <dbReference type="SAM" id="MobiDB-lite"/>
    </source>
</evidence>
<comment type="caution">
    <text evidence="2">The sequence shown here is derived from an EMBL/GenBank/DDBJ whole genome shotgun (WGS) entry which is preliminary data.</text>
</comment>
<sequence>MRGAALVEVRRLSVCGGGRRNLVHRRHVGVRQLVVAPCGGDRTGRRHTGVKILYEGQPPPAPRAMDVKRDGPDRGEAQLVHDQRHNRLPRVPVLEAKLFNDGLAVGVSAVRRDGVTR</sequence>
<dbReference type="AlphaFoldDB" id="A0A422PWY4"/>
<reference evidence="2 3" key="1">
    <citation type="journal article" date="2018" name="BMC Genomics">
        <title>Genomic comparison of Trypanosoma conorhini and Trypanosoma rangeli to Trypanosoma cruzi strains of high and low virulence.</title>
        <authorList>
            <person name="Bradwell K.R."/>
            <person name="Koparde V.N."/>
            <person name="Matveyev A.V."/>
            <person name="Serrano M.G."/>
            <person name="Alves J.M."/>
            <person name="Parikh H."/>
            <person name="Huang B."/>
            <person name="Lee V."/>
            <person name="Espinosa-Alvarez O."/>
            <person name="Ortiz P.A."/>
            <person name="Costa-Martins A.G."/>
            <person name="Teixeira M.M."/>
            <person name="Buck G.A."/>
        </authorList>
    </citation>
    <scope>NUCLEOTIDE SEQUENCE [LARGE SCALE GENOMIC DNA]</scope>
    <source>
        <strain evidence="2 3">025E</strain>
    </source>
</reference>
<proteinExistence type="predicted"/>